<dbReference type="Proteomes" id="UP000276215">
    <property type="component" value="Unassembled WGS sequence"/>
</dbReference>
<name>A0A3N4IX67_9PEZI</name>
<dbReference type="AlphaFoldDB" id="A0A3N4IX67"/>
<accession>A0A3N4IX67</accession>
<keyword evidence="1" id="KW-1133">Transmembrane helix</keyword>
<evidence type="ECO:0000313" key="3">
    <source>
        <dbReference type="Proteomes" id="UP000276215"/>
    </source>
</evidence>
<protein>
    <submittedName>
        <fullName evidence="2">Uncharacterized protein</fullName>
    </submittedName>
</protein>
<keyword evidence="1" id="KW-0812">Transmembrane</keyword>
<evidence type="ECO:0000256" key="1">
    <source>
        <dbReference type="SAM" id="Phobius"/>
    </source>
</evidence>
<evidence type="ECO:0000313" key="2">
    <source>
        <dbReference type="EMBL" id="RPA90792.1"/>
    </source>
</evidence>
<gene>
    <name evidence="2" type="ORF">L873DRAFT_382624</name>
</gene>
<keyword evidence="1" id="KW-0472">Membrane</keyword>
<sequence>MPVEVKTLYLIASLIFLFLFSWVGLRILEEGVVVPVCNAVVAGRGGGVCVMEAMALCSW</sequence>
<reference evidence="2 3" key="1">
    <citation type="journal article" date="2018" name="Nat. Ecol. Evol.">
        <title>Pezizomycetes genomes reveal the molecular basis of ectomycorrhizal truffle lifestyle.</title>
        <authorList>
            <person name="Murat C."/>
            <person name="Payen T."/>
            <person name="Noel B."/>
            <person name="Kuo A."/>
            <person name="Morin E."/>
            <person name="Chen J."/>
            <person name="Kohler A."/>
            <person name="Krizsan K."/>
            <person name="Balestrini R."/>
            <person name="Da Silva C."/>
            <person name="Montanini B."/>
            <person name="Hainaut M."/>
            <person name="Levati E."/>
            <person name="Barry K.W."/>
            <person name="Belfiori B."/>
            <person name="Cichocki N."/>
            <person name="Clum A."/>
            <person name="Dockter R.B."/>
            <person name="Fauchery L."/>
            <person name="Guy J."/>
            <person name="Iotti M."/>
            <person name="Le Tacon F."/>
            <person name="Lindquist E.A."/>
            <person name="Lipzen A."/>
            <person name="Malagnac F."/>
            <person name="Mello A."/>
            <person name="Molinier V."/>
            <person name="Miyauchi S."/>
            <person name="Poulain J."/>
            <person name="Riccioni C."/>
            <person name="Rubini A."/>
            <person name="Sitrit Y."/>
            <person name="Splivallo R."/>
            <person name="Traeger S."/>
            <person name="Wang M."/>
            <person name="Zifcakova L."/>
            <person name="Wipf D."/>
            <person name="Zambonelli A."/>
            <person name="Paolocci F."/>
            <person name="Nowrousian M."/>
            <person name="Ottonello S."/>
            <person name="Baldrian P."/>
            <person name="Spatafora J.W."/>
            <person name="Henrissat B."/>
            <person name="Nagy L.G."/>
            <person name="Aury J.M."/>
            <person name="Wincker P."/>
            <person name="Grigoriev I.V."/>
            <person name="Bonfante P."/>
            <person name="Martin F.M."/>
        </authorList>
    </citation>
    <scope>NUCLEOTIDE SEQUENCE [LARGE SCALE GENOMIC DNA]</scope>
    <source>
        <strain evidence="2 3">120613-1</strain>
    </source>
</reference>
<proteinExistence type="predicted"/>
<keyword evidence="3" id="KW-1185">Reference proteome</keyword>
<feature type="transmembrane region" description="Helical" evidence="1">
    <location>
        <begin position="7"/>
        <end position="25"/>
    </location>
</feature>
<organism evidence="2 3">
    <name type="scientific">Choiromyces venosus 120613-1</name>
    <dbReference type="NCBI Taxonomy" id="1336337"/>
    <lineage>
        <taxon>Eukaryota</taxon>
        <taxon>Fungi</taxon>
        <taxon>Dikarya</taxon>
        <taxon>Ascomycota</taxon>
        <taxon>Pezizomycotina</taxon>
        <taxon>Pezizomycetes</taxon>
        <taxon>Pezizales</taxon>
        <taxon>Tuberaceae</taxon>
        <taxon>Choiromyces</taxon>
    </lineage>
</organism>
<dbReference type="EMBL" id="ML120514">
    <property type="protein sequence ID" value="RPA90792.1"/>
    <property type="molecule type" value="Genomic_DNA"/>
</dbReference>